<proteinExistence type="predicted"/>
<organism evidence="1 2">
    <name type="scientific">Penicillium capsulatum</name>
    <dbReference type="NCBI Taxonomy" id="69766"/>
    <lineage>
        <taxon>Eukaryota</taxon>
        <taxon>Fungi</taxon>
        <taxon>Dikarya</taxon>
        <taxon>Ascomycota</taxon>
        <taxon>Pezizomycotina</taxon>
        <taxon>Eurotiomycetes</taxon>
        <taxon>Eurotiomycetidae</taxon>
        <taxon>Eurotiales</taxon>
        <taxon>Aspergillaceae</taxon>
        <taxon>Penicillium</taxon>
    </lineage>
</organism>
<gene>
    <name evidence="1" type="ORF">N7492_002808</name>
</gene>
<keyword evidence="2" id="KW-1185">Reference proteome</keyword>
<dbReference type="EMBL" id="JAPQKO010000002">
    <property type="protein sequence ID" value="KAJ5179598.1"/>
    <property type="molecule type" value="Genomic_DNA"/>
</dbReference>
<comment type="caution">
    <text evidence="1">The sequence shown here is derived from an EMBL/GenBank/DDBJ whole genome shotgun (WGS) entry which is preliminary data.</text>
</comment>
<protein>
    <submittedName>
        <fullName evidence="1">Uncharacterized protein</fullName>
    </submittedName>
</protein>
<dbReference type="Proteomes" id="UP001146351">
    <property type="component" value="Unassembled WGS sequence"/>
</dbReference>
<evidence type="ECO:0000313" key="2">
    <source>
        <dbReference type="Proteomes" id="UP001146351"/>
    </source>
</evidence>
<evidence type="ECO:0000313" key="1">
    <source>
        <dbReference type="EMBL" id="KAJ5179598.1"/>
    </source>
</evidence>
<reference evidence="1" key="2">
    <citation type="journal article" date="2023" name="IMA Fungus">
        <title>Comparative genomic study of the Penicillium genus elucidates a diverse pangenome and 15 lateral gene transfer events.</title>
        <authorList>
            <person name="Petersen C."/>
            <person name="Sorensen T."/>
            <person name="Nielsen M.R."/>
            <person name="Sondergaard T.E."/>
            <person name="Sorensen J.L."/>
            <person name="Fitzpatrick D.A."/>
            <person name="Frisvad J.C."/>
            <person name="Nielsen K.L."/>
        </authorList>
    </citation>
    <scope>NUCLEOTIDE SEQUENCE</scope>
    <source>
        <strain evidence="1">IBT 21917</strain>
    </source>
</reference>
<dbReference type="AlphaFoldDB" id="A0A9W9IK26"/>
<reference evidence="1" key="1">
    <citation type="submission" date="2022-11" db="EMBL/GenBank/DDBJ databases">
        <authorList>
            <person name="Petersen C."/>
        </authorList>
    </citation>
    <scope>NUCLEOTIDE SEQUENCE</scope>
    <source>
        <strain evidence="1">IBT 21917</strain>
    </source>
</reference>
<accession>A0A9W9IK26</accession>
<name>A0A9W9IK26_9EURO</name>
<sequence length="88" mass="9494">MNSDSQADLIKAGIRELTRLSDLEAAQMVIDLKNGEIISVAISTSRDGQKAKCGAPAYYDQKEKDKKDLCGEEGAMEELEGLEGCAID</sequence>